<gene>
    <name evidence="2" type="ORF">HYDPIDRAFT_133743</name>
</gene>
<name>A0A0C9WED1_9AGAM</name>
<dbReference type="PANTHER" id="PTHR48079">
    <property type="entry name" value="PROTEIN YEEZ"/>
    <property type="match status" value="1"/>
</dbReference>
<dbReference type="GO" id="GO:0004029">
    <property type="term" value="F:aldehyde dehydrogenase (NAD+) activity"/>
    <property type="evidence" value="ECO:0007669"/>
    <property type="project" value="TreeGrafter"/>
</dbReference>
<dbReference type="HOGENOM" id="CLU_007383_12_1_1"/>
<evidence type="ECO:0000313" key="3">
    <source>
        <dbReference type="Proteomes" id="UP000053820"/>
    </source>
</evidence>
<protein>
    <recommendedName>
        <fullName evidence="1">NAD(P)-binding domain-containing protein</fullName>
    </recommendedName>
</protein>
<accession>A0A0C9WED1</accession>
<dbReference type="EMBL" id="KN839849">
    <property type="protein sequence ID" value="KIJ63841.1"/>
    <property type="molecule type" value="Genomic_DNA"/>
</dbReference>
<organism evidence="2 3">
    <name type="scientific">Hydnomerulius pinastri MD-312</name>
    <dbReference type="NCBI Taxonomy" id="994086"/>
    <lineage>
        <taxon>Eukaryota</taxon>
        <taxon>Fungi</taxon>
        <taxon>Dikarya</taxon>
        <taxon>Basidiomycota</taxon>
        <taxon>Agaricomycotina</taxon>
        <taxon>Agaricomycetes</taxon>
        <taxon>Agaricomycetidae</taxon>
        <taxon>Boletales</taxon>
        <taxon>Boletales incertae sedis</taxon>
        <taxon>Leucogyrophana</taxon>
    </lineage>
</organism>
<dbReference type="Gene3D" id="3.40.50.720">
    <property type="entry name" value="NAD(P)-binding Rossmann-like Domain"/>
    <property type="match status" value="2"/>
</dbReference>
<keyword evidence="3" id="KW-1185">Reference proteome</keyword>
<evidence type="ECO:0000259" key="1">
    <source>
        <dbReference type="Pfam" id="PF13460"/>
    </source>
</evidence>
<sequence>MSTKTQIFFTGATGYIGGAVLLRLLDHPTFASSEITALLRKAEKAPAFESIGVKTVLGSNSDLDLLEKQASQSDIVFTCASSDDVPACEAILRGLKKRHQATGTVPILIHTSTNPPPGVLTDNARGNYAYDTIYDDLNPDQLETLPDTQIHRNVDLMVLAADKEGYARTYIVLPSLTYGLATGKLVDLGIQNPHSILIPMLARISLSRGRGGMIGKGANRWPNVHIDDIGDLYIVLYDAILEGKAGHGREGLYFGENGEHVLKDISIKIAEALNDLGKSSSREPTSLDQSDYDKPENKWLMYAGGNSRCKSNRARSLGWKPKYTTEDMLQSIKGEVQYQVNRKVTPITVQ</sequence>
<dbReference type="SUPFAM" id="SSF51735">
    <property type="entry name" value="NAD(P)-binding Rossmann-fold domains"/>
    <property type="match status" value="1"/>
</dbReference>
<dbReference type="PANTHER" id="PTHR48079:SF6">
    <property type="entry name" value="NAD(P)-BINDING DOMAIN-CONTAINING PROTEIN-RELATED"/>
    <property type="match status" value="1"/>
</dbReference>
<reference evidence="2 3" key="1">
    <citation type="submission" date="2014-04" db="EMBL/GenBank/DDBJ databases">
        <title>Evolutionary Origins and Diversification of the Mycorrhizal Mutualists.</title>
        <authorList>
            <consortium name="DOE Joint Genome Institute"/>
            <consortium name="Mycorrhizal Genomics Consortium"/>
            <person name="Kohler A."/>
            <person name="Kuo A."/>
            <person name="Nagy L.G."/>
            <person name="Floudas D."/>
            <person name="Copeland A."/>
            <person name="Barry K.W."/>
            <person name="Cichocki N."/>
            <person name="Veneault-Fourrey C."/>
            <person name="LaButti K."/>
            <person name="Lindquist E.A."/>
            <person name="Lipzen A."/>
            <person name="Lundell T."/>
            <person name="Morin E."/>
            <person name="Murat C."/>
            <person name="Riley R."/>
            <person name="Ohm R."/>
            <person name="Sun H."/>
            <person name="Tunlid A."/>
            <person name="Henrissat B."/>
            <person name="Grigoriev I.V."/>
            <person name="Hibbett D.S."/>
            <person name="Martin F."/>
        </authorList>
    </citation>
    <scope>NUCLEOTIDE SEQUENCE [LARGE SCALE GENOMIC DNA]</scope>
    <source>
        <strain evidence="2 3">MD-312</strain>
    </source>
</reference>
<dbReference type="InterPro" id="IPR016040">
    <property type="entry name" value="NAD(P)-bd_dom"/>
</dbReference>
<dbReference type="Proteomes" id="UP000053820">
    <property type="component" value="Unassembled WGS sequence"/>
</dbReference>
<dbReference type="OrthoDB" id="10262413at2759"/>
<dbReference type="Pfam" id="PF13460">
    <property type="entry name" value="NAD_binding_10"/>
    <property type="match status" value="1"/>
</dbReference>
<dbReference type="GO" id="GO:0005737">
    <property type="term" value="C:cytoplasm"/>
    <property type="evidence" value="ECO:0007669"/>
    <property type="project" value="TreeGrafter"/>
</dbReference>
<feature type="domain" description="NAD(P)-binding" evidence="1">
    <location>
        <begin position="11"/>
        <end position="97"/>
    </location>
</feature>
<proteinExistence type="predicted"/>
<dbReference type="AlphaFoldDB" id="A0A0C9WED1"/>
<dbReference type="InterPro" id="IPR036291">
    <property type="entry name" value="NAD(P)-bd_dom_sf"/>
</dbReference>
<dbReference type="Gene3D" id="3.90.25.10">
    <property type="entry name" value="UDP-galactose 4-epimerase, domain 1"/>
    <property type="match status" value="1"/>
</dbReference>
<dbReference type="InterPro" id="IPR051783">
    <property type="entry name" value="NAD(P)-dependent_oxidoreduct"/>
</dbReference>
<evidence type="ECO:0000313" key="2">
    <source>
        <dbReference type="EMBL" id="KIJ63841.1"/>
    </source>
</evidence>